<dbReference type="Gene3D" id="3.40.50.300">
    <property type="entry name" value="P-loop containing nucleotide triphosphate hydrolases"/>
    <property type="match status" value="1"/>
</dbReference>
<accession>A0ABN4YQ59</accession>
<dbReference type="SUPFAM" id="SSF52540">
    <property type="entry name" value="P-loop containing nucleoside triphosphate hydrolases"/>
    <property type="match status" value="1"/>
</dbReference>
<gene>
    <name evidence="6" type="ORF">SporoS204_01310</name>
</gene>
<evidence type="ECO:0000313" key="7">
    <source>
        <dbReference type="Proteomes" id="UP000192486"/>
    </source>
</evidence>
<dbReference type="EMBL" id="CP015108">
    <property type="protein sequence ID" value="ARF12930.1"/>
    <property type="molecule type" value="Genomic_DNA"/>
</dbReference>
<organism evidence="6 7">
    <name type="scientific">Sporosarcina ureae</name>
    <dbReference type="NCBI Taxonomy" id="1571"/>
    <lineage>
        <taxon>Bacteria</taxon>
        <taxon>Bacillati</taxon>
        <taxon>Bacillota</taxon>
        <taxon>Bacilli</taxon>
        <taxon>Bacillales</taxon>
        <taxon>Caryophanaceae</taxon>
        <taxon>Sporosarcina</taxon>
    </lineage>
</organism>
<dbReference type="InterPro" id="IPR003439">
    <property type="entry name" value="ABC_transporter-like_ATP-bd"/>
</dbReference>
<feature type="domain" description="ABC transporter" evidence="5">
    <location>
        <begin position="2"/>
        <end position="238"/>
    </location>
</feature>
<keyword evidence="3" id="KW-0547">Nucleotide-binding</keyword>
<comment type="similarity">
    <text evidence="1">Belongs to the ABC transporter superfamily.</text>
</comment>
<dbReference type="RefSeq" id="WP_029053875.1">
    <property type="nucleotide sequence ID" value="NZ_CP015108.1"/>
</dbReference>
<evidence type="ECO:0000256" key="2">
    <source>
        <dbReference type="ARBA" id="ARBA00022448"/>
    </source>
</evidence>
<dbReference type="InterPro" id="IPR027417">
    <property type="entry name" value="P-loop_NTPase"/>
</dbReference>
<dbReference type="SMART" id="SM00382">
    <property type="entry name" value="AAA"/>
    <property type="match status" value="1"/>
</dbReference>
<dbReference type="Pfam" id="PF00005">
    <property type="entry name" value="ABC_tran"/>
    <property type="match status" value="1"/>
</dbReference>
<evidence type="ECO:0000256" key="4">
    <source>
        <dbReference type="ARBA" id="ARBA00022840"/>
    </source>
</evidence>
<dbReference type="PROSITE" id="PS50893">
    <property type="entry name" value="ABC_TRANSPORTER_2"/>
    <property type="match status" value="1"/>
</dbReference>
<evidence type="ECO:0000313" key="6">
    <source>
        <dbReference type="EMBL" id="ARF12930.1"/>
    </source>
</evidence>
<dbReference type="InterPro" id="IPR017871">
    <property type="entry name" value="ABC_transporter-like_CS"/>
</dbReference>
<protein>
    <submittedName>
        <fullName evidence="6">Peptide ABC transporter ATP-binding protein</fullName>
    </submittedName>
</protein>
<dbReference type="PANTHER" id="PTHR43776">
    <property type="entry name" value="TRANSPORT ATP-BINDING PROTEIN"/>
    <property type="match status" value="1"/>
</dbReference>
<evidence type="ECO:0000256" key="3">
    <source>
        <dbReference type="ARBA" id="ARBA00022741"/>
    </source>
</evidence>
<keyword evidence="4 6" id="KW-0067">ATP-binding</keyword>
<dbReference type="PROSITE" id="PS00211">
    <property type="entry name" value="ABC_TRANSPORTER_1"/>
    <property type="match status" value="1"/>
</dbReference>
<keyword evidence="7" id="KW-1185">Reference proteome</keyword>
<dbReference type="PANTHER" id="PTHR43776:SF7">
    <property type="entry name" value="D,D-DIPEPTIDE TRANSPORT ATP-BINDING PROTEIN DDPF-RELATED"/>
    <property type="match status" value="1"/>
</dbReference>
<name>A0ABN4YQ59_SPOUR</name>
<proteinExistence type="inferred from homology"/>
<sequence length="248" mass="28032">MLEVSNVSKSYFSGNQTRKALNGIDMTVSKGEVVGLVGESGSGKSTLSRVVMQLESADDGSIAFNGQLVTRKNRKSFYQASQLIFQNASAALNPSWTVREILLEPLRTMKGDREAHIRRMLGRVKLSETYLHRYPSELSGGEQQRVNLLRSLLVEPDLLICDEIVSNLDRLIQREIIDLLLELNREMGMSILFIAHDLPAVMYACDRIYVMKDGRMVDESVKKDGVFHFSHTYAKRLFDSVLGNRMKE</sequence>
<dbReference type="InterPro" id="IPR003593">
    <property type="entry name" value="AAA+_ATPase"/>
</dbReference>
<evidence type="ECO:0000259" key="5">
    <source>
        <dbReference type="PROSITE" id="PS50893"/>
    </source>
</evidence>
<reference evidence="6 7" key="1">
    <citation type="submission" date="2016-04" db="EMBL/GenBank/DDBJ databases">
        <title>Comparative Genomics and Epigenetics of Sporosarcina ureae.</title>
        <authorList>
            <person name="Oliver A.S."/>
            <person name="Cooper K.K."/>
        </authorList>
    </citation>
    <scope>NUCLEOTIDE SEQUENCE [LARGE SCALE GENOMIC DNA]</scope>
    <source>
        <strain evidence="6 7">S204</strain>
    </source>
</reference>
<dbReference type="CDD" id="cd03257">
    <property type="entry name" value="ABC_NikE_OppD_transporters"/>
    <property type="match status" value="1"/>
</dbReference>
<dbReference type="GO" id="GO:0005524">
    <property type="term" value="F:ATP binding"/>
    <property type="evidence" value="ECO:0007669"/>
    <property type="project" value="UniProtKB-KW"/>
</dbReference>
<dbReference type="InterPro" id="IPR050319">
    <property type="entry name" value="ABC_transp_ATP-bind"/>
</dbReference>
<dbReference type="Proteomes" id="UP000192486">
    <property type="component" value="Chromosome"/>
</dbReference>
<evidence type="ECO:0000256" key="1">
    <source>
        <dbReference type="ARBA" id="ARBA00005417"/>
    </source>
</evidence>
<keyword evidence="2" id="KW-0813">Transport</keyword>